<proteinExistence type="inferred from homology"/>
<evidence type="ECO:0000256" key="5">
    <source>
        <dbReference type="ARBA" id="ARBA00022617"/>
    </source>
</evidence>
<dbReference type="GO" id="GO:0016705">
    <property type="term" value="F:oxidoreductase activity, acting on paired donors, with incorporation or reduction of molecular oxygen"/>
    <property type="evidence" value="ECO:0007669"/>
    <property type="project" value="InterPro"/>
</dbReference>
<evidence type="ECO:0000256" key="6">
    <source>
        <dbReference type="ARBA" id="ARBA00022692"/>
    </source>
</evidence>
<keyword evidence="7" id="KW-0479">Metal-binding</keyword>
<evidence type="ECO:0000256" key="1">
    <source>
        <dbReference type="ARBA" id="ARBA00001971"/>
    </source>
</evidence>
<keyword evidence="8 13" id="KW-1133">Transmembrane helix</keyword>
<dbReference type="GO" id="GO:0004497">
    <property type="term" value="F:monooxygenase activity"/>
    <property type="evidence" value="ECO:0007669"/>
    <property type="project" value="UniProtKB-KW"/>
</dbReference>
<dbReference type="PANTHER" id="PTHR46300:SF7">
    <property type="entry name" value="P450, PUTATIVE (EUROFUNG)-RELATED"/>
    <property type="match status" value="1"/>
</dbReference>
<evidence type="ECO:0000256" key="9">
    <source>
        <dbReference type="ARBA" id="ARBA00023002"/>
    </source>
</evidence>
<keyword evidence="10" id="KW-0408">Iron</keyword>
<dbReference type="SUPFAM" id="SSF48264">
    <property type="entry name" value="Cytochrome P450"/>
    <property type="match status" value="1"/>
</dbReference>
<evidence type="ECO:0000313" key="15">
    <source>
        <dbReference type="Proteomes" id="UP000298390"/>
    </source>
</evidence>
<dbReference type="InterPro" id="IPR002401">
    <property type="entry name" value="Cyt_P450_E_grp-I"/>
</dbReference>
<feature type="transmembrane region" description="Helical" evidence="13">
    <location>
        <begin position="6"/>
        <end position="24"/>
    </location>
</feature>
<comment type="cofactor">
    <cofactor evidence="1">
        <name>heme</name>
        <dbReference type="ChEBI" id="CHEBI:30413"/>
    </cofactor>
</comment>
<reference evidence="14 15" key="1">
    <citation type="submission" date="2019-01" db="EMBL/GenBank/DDBJ databases">
        <title>Genome sequencing of the rare red list fungi Fomitopsis rosea.</title>
        <authorList>
            <person name="Buettner E."/>
            <person name="Kellner H."/>
        </authorList>
    </citation>
    <scope>NUCLEOTIDE SEQUENCE [LARGE SCALE GENOMIC DNA]</scope>
    <source>
        <strain evidence="14 15">DSM 105464</strain>
    </source>
</reference>
<keyword evidence="12 13" id="KW-0472">Membrane</keyword>
<dbReference type="PRINTS" id="PR00463">
    <property type="entry name" value="EP450I"/>
</dbReference>
<keyword evidence="11" id="KW-0503">Monooxygenase</keyword>
<evidence type="ECO:0008006" key="16">
    <source>
        <dbReference type="Google" id="ProtNLM"/>
    </source>
</evidence>
<dbReference type="EMBL" id="SEKV01000683">
    <property type="protein sequence ID" value="TFY54571.1"/>
    <property type="molecule type" value="Genomic_DNA"/>
</dbReference>
<evidence type="ECO:0000256" key="8">
    <source>
        <dbReference type="ARBA" id="ARBA00022989"/>
    </source>
</evidence>
<dbReference type="GO" id="GO:0020037">
    <property type="term" value="F:heme binding"/>
    <property type="evidence" value="ECO:0007669"/>
    <property type="project" value="InterPro"/>
</dbReference>
<dbReference type="InterPro" id="IPR050364">
    <property type="entry name" value="Cytochrome_P450_fung"/>
</dbReference>
<sequence>MIQTYYVYIVSTAIAALCFVHFLARAKLPPASLASLSTTYGDMVYMHVFGREFLVLNSAEDALELFDHRGSLYSDRPRSVMAGDLVGKKHAVLFHSYGEGIKKHRRLLRTAFESRRQAEYWETQYEVSHNLLSALLRTPDDFLAHLKRAASEFTMRIAYGYQVSDGPGEDHFVTLAEELARLTAKAMKPGRWLVDSFPILRHIPTWFPGAGFKRWAQNARITTNEFAAAPYLYAKKAAASGVRSFVSDTVDLLEAELGRPLGNDDDEFLKWTSASIYSGGTDTSVAIDSSFILMMALYPDVQRKAQAELNTVIGPERLACMADRAHLPYIEALIKELHRFRPITPLVPHTTLVDDEYKGYRIPKGSWIMANTWSARGSTGCYFLRGSGQNASFPKAWVALWILATILSDMEEESALFITVAHILAVFEISHPLDEQGYTITEALDYTDEHISHPKPFKCSIRPRSTNAADLIRHLVS</sequence>
<dbReference type="STRING" id="34475.A0A4Y9XZL4"/>
<dbReference type="PANTHER" id="PTHR46300">
    <property type="entry name" value="P450, PUTATIVE (EUROFUNG)-RELATED-RELATED"/>
    <property type="match status" value="1"/>
</dbReference>
<evidence type="ECO:0000256" key="13">
    <source>
        <dbReference type="SAM" id="Phobius"/>
    </source>
</evidence>
<protein>
    <recommendedName>
        <fullName evidence="16">Cytochrome P450</fullName>
    </recommendedName>
</protein>
<keyword evidence="6 13" id="KW-0812">Transmembrane</keyword>
<keyword evidence="5" id="KW-0349">Heme</keyword>
<keyword evidence="9" id="KW-0560">Oxidoreductase</keyword>
<comment type="pathway">
    <text evidence="3">Secondary metabolite biosynthesis.</text>
</comment>
<dbReference type="InterPro" id="IPR036396">
    <property type="entry name" value="Cyt_P450_sf"/>
</dbReference>
<evidence type="ECO:0000256" key="4">
    <source>
        <dbReference type="ARBA" id="ARBA00010617"/>
    </source>
</evidence>
<evidence type="ECO:0000256" key="10">
    <source>
        <dbReference type="ARBA" id="ARBA00023004"/>
    </source>
</evidence>
<evidence type="ECO:0000313" key="14">
    <source>
        <dbReference type="EMBL" id="TFY54571.1"/>
    </source>
</evidence>
<comment type="similarity">
    <text evidence="4">Belongs to the cytochrome P450 family.</text>
</comment>
<name>A0A4Y9XZL4_9APHY</name>
<dbReference type="Proteomes" id="UP000298390">
    <property type="component" value="Unassembled WGS sequence"/>
</dbReference>
<evidence type="ECO:0000256" key="12">
    <source>
        <dbReference type="ARBA" id="ARBA00023136"/>
    </source>
</evidence>
<comment type="caution">
    <text evidence="14">The sequence shown here is derived from an EMBL/GenBank/DDBJ whole genome shotgun (WGS) entry which is preliminary data.</text>
</comment>
<evidence type="ECO:0000256" key="11">
    <source>
        <dbReference type="ARBA" id="ARBA00023033"/>
    </source>
</evidence>
<evidence type="ECO:0000256" key="7">
    <source>
        <dbReference type="ARBA" id="ARBA00022723"/>
    </source>
</evidence>
<dbReference type="GO" id="GO:0005506">
    <property type="term" value="F:iron ion binding"/>
    <property type="evidence" value="ECO:0007669"/>
    <property type="project" value="InterPro"/>
</dbReference>
<comment type="subcellular location">
    <subcellularLocation>
        <location evidence="2">Membrane</location>
        <topology evidence="2">Single-pass membrane protein</topology>
    </subcellularLocation>
</comment>
<dbReference type="CDD" id="cd11065">
    <property type="entry name" value="CYP64-like"/>
    <property type="match status" value="1"/>
</dbReference>
<evidence type="ECO:0000256" key="2">
    <source>
        <dbReference type="ARBA" id="ARBA00004167"/>
    </source>
</evidence>
<organism evidence="14 15">
    <name type="scientific">Rhodofomes roseus</name>
    <dbReference type="NCBI Taxonomy" id="34475"/>
    <lineage>
        <taxon>Eukaryota</taxon>
        <taxon>Fungi</taxon>
        <taxon>Dikarya</taxon>
        <taxon>Basidiomycota</taxon>
        <taxon>Agaricomycotina</taxon>
        <taxon>Agaricomycetes</taxon>
        <taxon>Polyporales</taxon>
        <taxon>Rhodofomes</taxon>
    </lineage>
</organism>
<dbReference type="Gene3D" id="1.10.630.10">
    <property type="entry name" value="Cytochrome P450"/>
    <property type="match status" value="1"/>
</dbReference>
<dbReference type="AlphaFoldDB" id="A0A4Y9XZL4"/>
<gene>
    <name evidence="14" type="ORF">EVJ58_g8780</name>
</gene>
<evidence type="ECO:0000256" key="3">
    <source>
        <dbReference type="ARBA" id="ARBA00005179"/>
    </source>
</evidence>
<dbReference type="InterPro" id="IPR001128">
    <property type="entry name" value="Cyt_P450"/>
</dbReference>
<dbReference type="Pfam" id="PF00067">
    <property type="entry name" value="p450"/>
    <property type="match status" value="1"/>
</dbReference>
<dbReference type="GO" id="GO:0016020">
    <property type="term" value="C:membrane"/>
    <property type="evidence" value="ECO:0007669"/>
    <property type="project" value="UniProtKB-SubCell"/>
</dbReference>
<accession>A0A4Y9XZL4</accession>